<evidence type="ECO:0000313" key="3">
    <source>
        <dbReference type="Proteomes" id="UP000886653"/>
    </source>
</evidence>
<protein>
    <submittedName>
        <fullName evidence="2">Uncharacterized protein</fullName>
    </submittedName>
</protein>
<evidence type="ECO:0000256" key="1">
    <source>
        <dbReference type="SAM" id="SignalP"/>
    </source>
</evidence>
<dbReference type="Proteomes" id="UP000886653">
    <property type="component" value="Unassembled WGS sequence"/>
</dbReference>
<comment type="caution">
    <text evidence="2">The sequence shown here is derived from an EMBL/GenBank/DDBJ whole genome shotgun (WGS) entry which is preliminary data.</text>
</comment>
<feature type="chain" id="PRO_5040508734" evidence="1">
    <location>
        <begin position="19"/>
        <end position="257"/>
    </location>
</feature>
<proteinExistence type="predicted"/>
<organism evidence="2 3">
    <name type="scientific">Cronartium quercuum f. sp. fusiforme G11</name>
    <dbReference type="NCBI Taxonomy" id="708437"/>
    <lineage>
        <taxon>Eukaryota</taxon>
        <taxon>Fungi</taxon>
        <taxon>Dikarya</taxon>
        <taxon>Basidiomycota</taxon>
        <taxon>Pucciniomycotina</taxon>
        <taxon>Pucciniomycetes</taxon>
        <taxon>Pucciniales</taxon>
        <taxon>Coleosporiaceae</taxon>
        <taxon>Cronartium</taxon>
    </lineage>
</organism>
<evidence type="ECO:0000313" key="2">
    <source>
        <dbReference type="EMBL" id="KAG0149503.1"/>
    </source>
</evidence>
<reference evidence="2" key="1">
    <citation type="submission" date="2013-11" db="EMBL/GenBank/DDBJ databases">
        <title>Genome sequence of the fusiform rust pathogen reveals effectors for host alternation and coevolution with pine.</title>
        <authorList>
            <consortium name="DOE Joint Genome Institute"/>
            <person name="Smith K."/>
            <person name="Pendleton A."/>
            <person name="Kubisiak T."/>
            <person name="Anderson C."/>
            <person name="Salamov A."/>
            <person name="Aerts A."/>
            <person name="Riley R."/>
            <person name="Clum A."/>
            <person name="Lindquist E."/>
            <person name="Ence D."/>
            <person name="Campbell M."/>
            <person name="Kronenberg Z."/>
            <person name="Feau N."/>
            <person name="Dhillon B."/>
            <person name="Hamelin R."/>
            <person name="Burleigh J."/>
            <person name="Smith J."/>
            <person name="Yandell M."/>
            <person name="Nelson C."/>
            <person name="Grigoriev I."/>
            <person name="Davis J."/>
        </authorList>
    </citation>
    <scope>NUCLEOTIDE SEQUENCE</scope>
    <source>
        <strain evidence="2">G11</strain>
    </source>
</reference>
<dbReference type="EMBL" id="MU167227">
    <property type="protein sequence ID" value="KAG0149503.1"/>
    <property type="molecule type" value="Genomic_DNA"/>
</dbReference>
<gene>
    <name evidence="2" type="ORF">CROQUDRAFT_39787</name>
</gene>
<sequence>MISNVALAVATLAGSASAWLKNLDINNLPPKADPGGYGYNRCGTKSSPDSKCQNVYIRSAEDFCLFAPHDLSGVSETERTAVAYCTKDGYGTRLIPSDTFESVHFHYVQITGRGNFSKINVLQNDDGGELGIYDLHGNPISGVVIGQQNQFERWVEFLLPTEFCFRACFPGENDWKYCNHIYDTMGCQWNIPGNYEAGFDECQGEDVVHPMGEYVNADGTTTMWKQGTQPVPPPGLPGKITSCRTYASSLPQSALLL</sequence>
<name>A0A9P6NNX6_9BASI</name>
<keyword evidence="1" id="KW-0732">Signal</keyword>
<dbReference type="AlphaFoldDB" id="A0A9P6NNX6"/>
<dbReference type="OrthoDB" id="2564904at2759"/>
<feature type="signal peptide" evidence="1">
    <location>
        <begin position="1"/>
        <end position="18"/>
    </location>
</feature>
<keyword evidence="3" id="KW-1185">Reference proteome</keyword>
<accession>A0A9P6NNX6</accession>